<dbReference type="Proteomes" id="UP001469749">
    <property type="component" value="Unassembled WGS sequence"/>
</dbReference>
<keyword evidence="2" id="KW-1185">Reference proteome</keyword>
<name>A0ABV1BA04_9FIRM</name>
<reference evidence="1 2" key="1">
    <citation type="submission" date="2024-03" db="EMBL/GenBank/DDBJ databases">
        <title>Human intestinal bacterial collection.</title>
        <authorList>
            <person name="Pauvert C."/>
            <person name="Hitch T.C.A."/>
            <person name="Clavel T."/>
        </authorList>
    </citation>
    <scope>NUCLEOTIDE SEQUENCE [LARGE SCALE GENOMIC DNA]</scope>
    <source>
        <strain evidence="1 2">CLA-AA-H190</strain>
    </source>
</reference>
<sequence>MKIKIVKKYLTHCIVYCFRERMAHGFWQIDRMAIRNGEFFYWPAETIVLL</sequence>
<accession>A0ABV1BA04</accession>
<dbReference type="EMBL" id="JBBMEK010000289">
    <property type="protein sequence ID" value="MEQ2366528.1"/>
    <property type="molecule type" value="Genomic_DNA"/>
</dbReference>
<comment type="caution">
    <text evidence="1">The sequence shown here is derived from an EMBL/GenBank/DDBJ whole genome shotgun (WGS) entry which is preliminary data.</text>
</comment>
<evidence type="ECO:0000313" key="1">
    <source>
        <dbReference type="EMBL" id="MEQ2366528.1"/>
    </source>
</evidence>
<dbReference type="RefSeq" id="WP_349086120.1">
    <property type="nucleotide sequence ID" value="NZ_JBBMEK010000289.1"/>
</dbReference>
<evidence type="ECO:0000313" key="2">
    <source>
        <dbReference type="Proteomes" id="UP001469749"/>
    </source>
</evidence>
<gene>
    <name evidence="1" type="ORF">WMO25_15795</name>
</gene>
<organism evidence="1 2">
    <name type="scientific">Coprococcus intestinihominis</name>
    <dbReference type="NCBI Taxonomy" id="3133154"/>
    <lineage>
        <taxon>Bacteria</taxon>
        <taxon>Bacillati</taxon>
        <taxon>Bacillota</taxon>
        <taxon>Clostridia</taxon>
        <taxon>Lachnospirales</taxon>
        <taxon>Lachnospiraceae</taxon>
        <taxon>Coprococcus</taxon>
    </lineage>
</organism>
<protein>
    <submittedName>
        <fullName evidence="1">Uncharacterized protein</fullName>
    </submittedName>
</protein>
<proteinExistence type="predicted"/>